<dbReference type="InterPro" id="IPR036388">
    <property type="entry name" value="WH-like_DNA-bd_sf"/>
</dbReference>
<dbReference type="OrthoDB" id="9150024at2"/>
<keyword evidence="4" id="KW-0804">Transcription</keyword>
<organism evidence="7 8">
    <name type="scientific">Dyadobacter luteus</name>
    <dbReference type="NCBI Taxonomy" id="2259619"/>
    <lineage>
        <taxon>Bacteria</taxon>
        <taxon>Pseudomonadati</taxon>
        <taxon>Bacteroidota</taxon>
        <taxon>Cytophagia</taxon>
        <taxon>Cytophagales</taxon>
        <taxon>Spirosomataceae</taxon>
        <taxon>Dyadobacter</taxon>
    </lineage>
</organism>
<dbReference type="Gene3D" id="1.10.10.10">
    <property type="entry name" value="Winged helix-like DNA-binding domain superfamily/Winged helix DNA-binding domain"/>
    <property type="match status" value="1"/>
</dbReference>
<evidence type="ECO:0000256" key="1">
    <source>
        <dbReference type="ARBA" id="ARBA00010641"/>
    </source>
</evidence>
<keyword evidence="3" id="KW-0731">Sigma factor</keyword>
<dbReference type="Pfam" id="PF08281">
    <property type="entry name" value="Sigma70_r4_2"/>
    <property type="match status" value="1"/>
</dbReference>
<evidence type="ECO:0000256" key="4">
    <source>
        <dbReference type="ARBA" id="ARBA00023163"/>
    </source>
</evidence>
<proteinExistence type="inferred from homology"/>
<dbReference type="AlphaFoldDB" id="A0A3D8Y3P1"/>
<name>A0A3D8Y3P1_9BACT</name>
<sequence length="186" mass="22070">MLPHSDPSMDDSEQWNAFRAGSDVAFGAIARHYYRSLFSYGLKFSKDREFVKDCIQDLFLELWAKRETLGDTSFVKFYLLKSLRRKIHRESMKRNWMADEEELDFESEMTGETSIEQQIIEWETSEELLGTLNQQIVLLTKRQQEIIYLRFFENMDNESIAQVMSISKQAVANLLYRTIQELKDRL</sequence>
<dbReference type="NCBIfam" id="TIGR02937">
    <property type="entry name" value="sigma70-ECF"/>
    <property type="match status" value="1"/>
</dbReference>
<comment type="similarity">
    <text evidence="1">Belongs to the sigma-70 factor family. ECF subfamily.</text>
</comment>
<dbReference type="EMBL" id="QNUL01000037">
    <property type="protein sequence ID" value="REA56546.1"/>
    <property type="molecule type" value="Genomic_DNA"/>
</dbReference>
<evidence type="ECO:0000313" key="8">
    <source>
        <dbReference type="Proteomes" id="UP000256373"/>
    </source>
</evidence>
<dbReference type="PANTHER" id="PTHR43133">
    <property type="entry name" value="RNA POLYMERASE ECF-TYPE SIGMA FACTO"/>
    <property type="match status" value="1"/>
</dbReference>
<dbReference type="InterPro" id="IPR013249">
    <property type="entry name" value="RNA_pol_sigma70_r4_t2"/>
</dbReference>
<keyword evidence="2" id="KW-0805">Transcription regulation</keyword>
<feature type="domain" description="RNA polymerase sigma factor 70 region 4 type 2" evidence="6">
    <location>
        <begin position="134"/>
        <end position="181"/>
    </location>
</feature>
<dbReference type="InterPro" id="IPR013324">
    <property type="entry name" value="RNA_pol_sigma_r3/r4-like"/>
</dbReference>
<evidence type="ECO:0000256" key="2">
    <source>
        <dbReference type="ARBA" id="ARBA00023015"/>
    </source>
</evidence>
<evidence type="ECO:0000256" key="3">
    <source>
        <dbReference type="ARBA" id="ARBA00023082"/>
    </source>
</evidence>
<dbReference type="GO" id="GO:0006352">
    <property type="term" value="P:DNA-templated transcription initiation"/>
    <property type="evidence" value="ECO:0007669"/>
    <property type="project" value="InterPro"/>
</dbReference>
<dbReference type="SUPFAM" id="SSF88946">
    <property type="entry name" value="Sigma2 domain of RNA polymerase sigma factors"/>
    <property type="match status" value="1"/>
</dbReference>
<gene>
    <name evidence="7" type="ORF">DSL64_26385</name>
</gene>
<dbReference type="InterPro" id="IPR039425">
    <property type="entry name" value="RNA_pol_sigma-70-like"/>
</dbReference>
<dbReference type="InterPro" id="IPR007627">
    <property type="entry name" value="RNA_pol_sigma70_r2"/>
</dbReference>
<accession>A0A3D8Y3P1</accession>
<evidence type="ECO:0000313" key="7">
    <source>
        <dbReference type="EMBL" id="REA56546.1"/>
    </source>
</evidence>
<dbReference type="PANTHER" id="PTHR43133:SF46">
    <property type="entry name" value="RNA POLYMERASE SIGMA-70 FACTOR ECF SUBFAMILY"/>
    <property type="match status" value="1"/>
</dbReference>
<evidence type="ECO:0000259" key="6">
    <source>
        <dbReference type="Pfam" id="PF08281"/>
    </source>
</evidence>
<dbReference type="RefSeq" id="WP_115833964.1">
    <property type="nucleotide sequence ID" value="NZ_QNUL01000037.1"/>
</dbReference>
<dbReference type="SUPFAM" id="SSF88659">
    <property type="entry name" value="Sigma3 and sigma4 domains of RNA polymerase sigma factors"/>
    <property type="match status" value="1"/>
</dbReference>
<dbReference type="Pfam" id="PF04542">
    <property type="entry name" value="Sigma70_r2"/>
    <property type="match status" value="1"/>
</dbReference>
<protein>
    <submittedName>
        <fullName evidence="7">Sigma-70 family RNA polymerase sigma factor</fullName>
    </submittedName>
</protein>
<dbReference type="Proteomes" id="UP000256373">
    <property type="component" value="Unassembled WGS sequence"/>
</dbReference>
<comment type="caution">
    <text evidence="7">The sequence shown here is derived from an EMBL/GenBank/DDBJ whole genome shotgun (WGS) entry which is preliminary data.</text>
</comment>
<dbReference type="InterPro" id="IPR014284">
    <property type="entry name" value="RNA_pol_sigma-70_dom"/>
</dbReference>
<dbReference type="InterPro" id="IPR013325">
    <property type="entry name" value="RNA_pol_sigma_r2"/>
</dbReference>
<dbReference type="GO" id="GO:0016987">
    <property type="term" value="F:sigma factor activity"/>
    <property type="evidence" value="ECO:0007669"/>
    <property type="project" value="UniProtKB-KW"/>
</dbReference>
<reference evidence="7 8" key="1">
    <citation type="submission" date="2018-07" db="EMBL/GenBank/DDBJ databases">
        <title>Dyadobacter roseus sp. nov., isolated from rose rhizosphere soil.</title>
        <authorList>
            <person name="Chen L."/>
        </authorList>
    </citation>
    <scope>NUCLEOTIDE SEQUENCE [LARGE SCALE GENOMIC DNA]</scope>
    <source>
        <strain evidence="7 8">RS19</strain>
    </source>
</reference>
<feature type="domain" description="RNA polymerase sigma-70 region 2" evidence="5">
    <location>
        <begin position="30"/>
        <end position="96"/>
    </location>
</feature>
<dbReference type="Gene3D" id="1.10.1740.10">
    <property type="match status" value="1"/>
</dbReference>
<evidence type="ECO:0000259" key="5">
    <source>
        <dbReference type="Pfam" id="PF04542"/>
    </source>
</evidence>
<dbReference type="GO" id="GO:0003677">
    <property type="term" value="F:DNA binding"/>
    <property type="evidence" value="ECO:0007669"/>
    <property type="project" value="InterPro"/>
</dbReference>
<keyword evidence="8" id="KW-1185">Reference proteome</keyword>